<comment type="caution">
    <text evidence="2">The sequence shown here is derived from an EMBL/GenBank/DDBJ whole genome shotgun (WGS) entry which is preliminary data.</text>
</comment>
<dbReference type="AlphaFoldDB" id="V8BPZ2"/>
<proteinExistence type="predicted"/>
<keyword evidence="1" id="KW-1133">Transmembrane helix</keyword>
<name>V8BPZ2_9FIRM</name>
<evidence type="ECO:0000256" key="1">
    <source>
        <dbReference type="SAM" id="Phobius"/>
    </source>
</evidence>
<organism evidence="2 3">
    <name type="scientific">[Ruminococcus] lactaris CC59_002D</name>
    <dbReference type="NCBI Taxonomy" id="1073376"/>
    <lineage>
        <taxon>Bacteria</taxon>
        <taxon>Bacillati</taxon>
        <taxon>Bacillota</taxon>
        <taxon>Clostridia</taxon>
        <taxon>Lachnospirales</taxon>
        <taxon>Lachnospiraceae</taxon>
        <taxon>Mediterraneibacter</taxon>
    </lineage>
</organism>
<evidence type="ECO:0000313" key="2">
    <source>
        <dbReference type="EMBL" id="ETD17184.1"/>
    </source>
</evidence>
<reference evidence="2 3" key="1">
    <citation type="submission" date="2013-10" db="EMBL/GenBank/DDBJ databases">
        <title>The Genome Sequence of Ruminococcus lactaris CC59_002D.</title>
        <authorList>
            <consortium name="The Broad Institute Genomics Platform"/>
            <person name="Earl A."/>
            <person name="Allen-Vercoe E."/>
            <person name="Daigneault M."/>
            <person name="Young S.K."/>
            <person name="Zeng Q."/>
            <person name="Gargeya S."/>
            <person name="Fitzgerald M."/>
            <person name="Abouelleil A."/>
            <person name="Alvarado L."/>
            <person name="Chapman S.B."/>
            <person name="Gainer-Dewar J."/>
            <person name="Goldberg J."/>
            <person name="Griggs A."/>
            <person name="Gujja S."/>
            <person name="Hansen M."/>
            <person name="Howarth C."/>
            <person name="Imamovic A."/>
            <person name="Ireland A."/>
            <person name="Larimer J."/>
            <person name="McCowan C."/>
            <person name="Murphy C."/>
            <person name="Pearson M."/>
            <person name="Poon T.W."/>
            <person name="Priest M."/>
            <person name="Roberts A."/>
            <person name="Saif S."/>
            <person name="Shea T."/>
            <person name="Sykes S."/>
            <person name="Wortman J."/>
            <person name="Nusbaum C."/>
            <person name="Birren B."/>
        </authorList>
    </citation>
    <scope>NUCLEOTIDE SEQUENCE [LARGE SCALE GENOMIC DNA]</scope>
    <source>
        <strain evidence="2 3">CC59_002D</strain>
    </source>
</reference>
<feature type="transmembrane region" description="Helical" evidence="1">
    <location>
        <begin position="65"/>
        <end position="84"/>
    </location>
</feature>
<accession>V8BPZ2</accession>
<dbReference type="RefSeq" id="WP_023922975.1">
    <property type="nucleotide sequence ID" value="NZ_KI669410.1"/>
</dbReference>
<dbReference type="STRING" id="1073376.HMPREF1202_02422"/>
<evidence type="ECO:0000313" key="3">
    <source>
        <dbReference type="Proteomes" id="UP000018683"/>
    </source>
</evidence>
<gene>
    <name evidence="2" type="ORF">HMPREF1202_02422</name>
</gene>
<sequence length="145" mass="16881">MEFNQISYRNAHIKYFEKDLETIIVDYIKASGITILPLAVRVMIKFLMGGTFKETMQMFFSDRDILIILVSVVSSAAFVTYKYLNRKPLCFICWICVALSFGAYLNIEHIDTFRGGMWFIISIIFSFSNILASQYIPKERRKEVC</sequence>
<keyword evidence="1" id="KW-0472">Membrane</keyword>
<feature type="transmembrane region" description="Helical" evidence="1">
    <location>
        <begin position="89"/>
        <end position="107"/>
    </location>
</feature>
<feature type="transmembrane region" description="Helical" evidence="1">
    <location>
        <begin position="113"/>
        <end position="132"/>
    </location>
</feature>
<dbReference type="EMBL" id="AZJE01000033">
    <property type="protein sequence ID" value="ETD17184.1"/>
    <property type="molecule type" value="Genomic_DNA"/>
</dbReference>
<dbReference type="HOGENOM" id="CLU_1785479_0_0_9"/>
<keyword evidence="1" id="KW-0812">Transmembrane</keyword>
<dbReference type="Proteomes" id="UP000018683">
    <property type="component" value="Unassembled WGS sequence"/>
</dbReference>
<protein>
    <submittedName>
        <fullName evidence="2">Uncharacterized protein</fullName>
    </submittedName>
</protein>